<name>A0A3B0BLQ8_9ACTN</name>
<feature type="transmembrane region" description="Helical" evidence="1">
    <location>
        <begin position="239"/>
        <end position="264"/>
    </location>
</feature>
<keyword evidence="1" id="KW-1133">Transmembrane helix</keyword>
<comment type="caution">
    <text evidence="2">The sequence shown here is derived from an EMBL/GenBank/DDBJ whole genome shotgun (WGS) entry which is preliminary data.</text>
</comment>
<feature type="transmembrane region" description="Helical" evidence="1">
    <location>
        <begin position="71"/>
        <end position="90"/>
    </location>
</feature>
<dbReference type="RefSeq" id="WP_120755909.1">
    <property type="nucleotide sequence ID" value="NZ_RBAM01000005.1"/>
</dbReference>
<protein>
    <submittedName>
        <fullName evidence="2">MFS transporter</fullName>
    </submittedName>
</protein>
<dbReference type="GO" id="GO:0022857">
    <property type="term" value="F:transmembrane transporter activity"/>
    <property type="evidence" value="ECO:0007669"/>
    <property type="project" value="InterPro"/>
</dbReference>
<accession>A0A3B0BLQ8</accession>
<evidence type="ECO:0000313" key="2">
    <source>
        <dbReference type="EMBL" id="RKN72767.1"/>
    </source>
</evidence>
<feature type="transmembrane region" description="Helical" evidence="1">
    <location>
        <begin position="412"/>
        <end position="433"/>
    </location>
</feature>
<dbReference type="OrthoDB" id="9771451at2"/>
<dbReference type="Proteomes" id="UP000270343">
    <property type="component" value="Unassembled WGS sequence"/>
</dbReference>
<organism evidence="2 3">
    <name type="scientific">Streptomyces klenkii</name>
    <dbReference type="NCBI Taxonomy" id="1420899"/>
    <lineage>
        <taxon>Bacteria</taxon>
        <taxon>Bacillati</taxon>
        <taxon>Actinomycetota</taxon>
        <taxon>Actinomycetes</taxon>
        <taxon>Kitasatosporales</taxon>
        <taxon>Streptomycetaceae</taxon>
        <taxon>Streptomyces</taxon>
    </lineage>
</organism>
<feature type="transmembrane region" description="Helical" evidence="1">
    <location>
        <begin position="331"/>
        <end position="360"/>
    </location>
</feature>
<feature type="transmembrane region" description="Helical" evidence="1">
    <location>
        <begin position="35"/>
        <end position="59"/>
    </location>
</feature>
<dbReference type="InterPro" id="IPR011701">
    <property type="entry name" value="MFS"/>
</dbReference>
<reference evidence="2 3" key="1">
    <citation type="journal article" date="2015" name="Antonie Van Leeuwenhoek">
        <title>Streptomyces klenkii sp. nov., isolated from deep marine sediment.</title>
        <authorList>
            <person name="Veyisoglu A."/>
            <person name="Sahin N."/>
        </authorList>
    </citation>
    <scope>NUCLEOTIDE SEQUENCE [LARGE SCALE GENOMIC DNA]</scope>
    <source>
        <strain evidence="2 3">KCTC 29202</strain>
    </source>
</reference>
<feature type="transmembrane region" description="Helical" evidence="1">
    <location>
        <begin position="193"/>
        <end position="214"/>
    </location>
</feature>
<dbReference type="SUPFAM" id="SSF103473">
    <property type="entry name" value="MFS general substrate transporter"/>
    <property type="match status" value="1"/>
</dbReference>
<dbReference type="Pfam" id="PF07690">
    <property type="entry name" value="MFS_1"/>
    <property type="match status" value="1"/>
</dbReference>
<sequence>MTNPSAPLRPKAEQWDAEDPGFWERGGRHVARRNLLLAALGGHVGTSVRSMWAVLVLFLPAGDGPVTGPGGTSLLLATPLVAGAVLRPFAERALGRLGGRDRTVVTTAALTLPVLAAVYVLQQPGTPLWLLAAVAATAGAGDVAAASAARAAAFFPRRAQGRAFAVASAGGDLGVATVQTAGVVAAVTAGGPSFIWIAAAHVPLVALAAALAALRMDNLPVEQGAAARGRGGAARDPHVWGLSLLSLATAGSFTAYGLAFGLILRGGFDASVPAALACAVLATLLGTAARPFGGLLAARWGGARVTLASLVGMAAGTAALAAAAARGAAGVFAAVFTAVIVLAGLGAGAVAALVPAVFAARAGGAILAGRDATTAFARARDRSAGVAGLGGTAGALATAAIVPAVTGGSLLPALWALLGLYGVCAALTCAVYARKEPAPGRGVRTLIPYELG</sequence>
<feature type="transmembrane region" description="Helical" evidence="1">
    <location>
        <begin position="386"/>
        <end position="406"/>
    </location>
</feature>
<keyword evidence="3" id="KW-1185">Reference proteome</keyword>
<dbReference type="InterPro" id="IPR036259">
    <property type="entry name" value="MFS_trans_sf"/>
</dbReference>
<feature type="transmembrane region" description="Helical" evidence="1">
    <location>
        <begin position="128"/>
        <end position="152"/>
    </location>
</feature>
<feature type="transmembrane region" description="Helical" evidence="1">
    <location>
        <begin position="305"/>
        <end position="325"/>
    </location>
</feature>
<dbReference type="Gene3D" id="1.20.1250.20">
    <property type="entry name" value="MFS general substrate transporter like domains"/>
    <property type="match status" value="1"/>
</dbReference>
<keyword evidence="1" id="KW-0472">Membrane</keyword>
<dbReference type="EMBL" id="RBAM01000005">
    <property type="protein sequence ID" value="RKN72767.1"/>
    <property type="molecule type" value="Genomic_DNA"/>
</dbReference>
<proteinExistence type="predicted"/>
<evidence type="ECO:0000256" key="1">
    <source>
        <dbReference type="SAM" id="Phobius"/>
    </source>
</evidence>
<feature type="transmembrane region" description="Helical" evidence="1">
    <location>
        <begin position="164"/>
        <end position="187"/>
    </location>
</feature>
<feature type="transmembrane region" description="Helical" evidence="1">
    <location>
        <begin position="270"/>
        <end position="293"/>
    </location>
</feature>
<evidence type="ECO:0000313" key="3">
    <source>
        <dbReference type="Proteomes" id="UP000270343"/>
    </source>
</evidence>
<feature type="transmembrane region" description="Helical" evidence="1">
    <location>
        <begin position="102"/>
        <end position="122"/>
    </location>
</feature>
<keyword evidence="1" id="KW-0812">Transmembrane</keyword>
<dbReference type="AlphaFoldDB" id="A0A3B0BLQ8"/>
<gene>
    <name evidence="2" type="ORF">D7231_15020</name>
</gene>